<dbReference type="InterPro" id="IPR020846">
    <property type="entry name" value="MFS_dom"/>
</dbReference>
<comment type="subcellular location">
    <subcellularLocation>
        <location evidence="1">Membrane</location>
        <topology evidence="1">Multi-pass membrane protein</topology>
    </subcellularLocation>
</comment>
<protein>
    <recommendedName>
        <fullName evidence="8">Major facilitator superfamily (MFS) profile domain-containing protein</fullName>
    </recommendedName>
</protein>
<dbReference type="PANTHER" id="PTHR23511">
    <property type="entry name" value="SYNAPTIC VESICLE GLYCOPROTEIN 2"/>
    <property type="match status" value="1"/>
</dbReference>
<feature type="transmembrane region" description="Helical" evidence="7">
    <location>
        <begin position="394"/>
        <end position="416"/>
    </location>
</feature>
<feature type="transmembrane region" description="Helical" evidence="7">
    <location>
        <begin position="157"/>
        <end position="177"/>
    </location>
</feature>
<evidence type="ECO:0000256" key="7">
    <source>
        <dbReference type="SAM" id="Phobius"/>
    </source>
</evidence>
<evidence type="ECO:0000259" key="8">
    <source>
        <dbReference type="PROSITE" id="PS50850"/>
    </source>
</evidence>
<dbReference type="SUPFAM" id="SSF103473">
    <property type="entry name" value="MFS general substrate transporter"/>
    <property type="match status" value="1"/>
</dbReference>
<dbReference type="GO" id="GO:0022857">
    <property type="term" value="F:transmembrane transporter activity"/>
    <property type="evidence" value="ECO:0007669"/>
    <property type="project" value="InterPro"/>
</dbReference>
<feature type="transmembrane region" description="Helical" evidence="7">
    <location>
        <begin position="519"/>
        <end position="541"/>
    </location>
</feature>
<keyword evidence="3" id="KW-0813">Transport</keyword>
<feature type="transmembrane region" description="Helical" evidence="7">
    <location>
        <begin position="214"/>
        <end position="231"/>
    </location>
</feature>
<keyword evidence="4 7" id="KW-0812">Transmembrane</keyword>
<feature type="transmembrane region" description="Helical" evidence="7">
    <location>
        <begin position="465"/>
        <end position="487"/>
    </location>
</feature>
<proteinExistence type="inferred from homology"/>
<dbReference type="EMBL" id="CAKOFQ010007053">
    <property type="protein sequence ID" value="CAH1988929.1"/>
    <property type="molecule type" value="Genomic_DNA"/>
</dbReference>
<dbReference type="AlphaFoldDB" id="A0A9P0L992"/>
<dbReference type="GO" id="GO:0016020">
    <property type="term" value="C:membrane"/>
    <property type="evidence" value="ECO:0007669"/>
    <property type="project" value="UniProtKB-SubCell"/>
</dbReference>
<keyword evidence="10" id="KW-1185">Reference proteome</keyword>
<dbReference type="InterPro" id="IPR005828">
    <property type="entry name" value="MFS_sugar_transport-like"/>
</dbReference>
<sequence length="610" mass="67777">MSSITSDTLRPKRKSATHLQSLSWDGSFLDSYDIWKRRERTGASSAAHLFSTIKSGPEALLGGVHGAVGSKDLGKHFSLGLRVSYNHSILTRLDFIEGQGEDFERALEYTGFGKFHFILLTVCGLIYLNTAVGITIISFVLPSATCDFQMSSSDKGWLTAAPMLGMVIGSYFWGCLADTKGRKIVLIGALLMDGICGLLSSISQVYWLFMLLRFLNGFAITGAMGICFPYLGEFQPTKYREVILCWMELFWTLGVIILPGIAWIIIPMRFEYVTESFKFASWNLFVAACSVPSILIGMWLFFFPESPKFLLECGEADEALEVLRDMYASNTGEDSGKFPVTSLREKVRTMSVVSQQSTRSIRSLRLRKPKELKLLLREIWEQTKALCKPPHLRYTVITCFIQFGLTTSYYTLMIWFPELFYRFEEFENLHPNEKASVCEVSSVVIPVNSTLGHTEYCGDPIADSVFLHTLIIGLACIPTSFWLPLCVHKLGAKFFLVFSLLVAGAVTMGLYFVDSTTSNLVLSCIFEALTSLGISTVYCVMVDLFPTNLRVMAAALSLTFGRGGALIGNLLFGFLIDLNCVVPIVLFASMLIGSGLLCLMLPNTGRDTLD</sequence>
<feature type="transmembrane region" description="Helical" evidence="7">
    <location>
        <begin position="494"/>
        <end position="513"/>
    </location>
</feature>
<gene>
    <name evidence="9" type="ORF">ACAOBT_LOCUS18742</name>
</gene>
<evidence type="ECO:0000313" key="10">
    <source>
        <dbReference type="Proteomes" id="UP001152888"/>
    </source>
</evidence>
<name>A0A9P0L992_ACAOB</name>
<dbReference type="Gene3D" id="1.20.1250.20">
    <property type="entry name" value="MFS general substrate transporter like domains"/>
    <property type="match status" value="1"/>
</dbReference>
<evidence type="ECO:0000256" key="2">
    <source>
        <dbReference type="ARBA" id="ARBA00008335"/>
    </source>
</evidence>
<keyword evidence="5 7" id="KW-1133">Transmembrane helix</keyword>
<evidence type="ECO:0000313" key="9">
    <source>
        <dbReference type="EMBL" id="CAH1988929.1"/>
    </source>
</evidence>
<feature type="domain" description="Major facilitator superfamily (MFS) profile" evidence="8">
    <location>
        <begin position="119"/>
        <end position="606"/>
    </location>
</feature>
<evidence type="ECO:0000256" key="3">
    <source>
        <dbReference type="ARBA" id="ARBA00022448"/>
    </source>
</evidence>
<feature type="transmembrane region" description="Helical" evidence="7">
    <location>
        <begin position="581"/>
        <end position="601"/>
    </location>
</feature>
<evidence type="ECO:0000256" key="1">
    <source>
        <dbReference type="ARBA" id="ARBA00004141"/>
    </source>
</evidence>
<dbReference type="InterPro" id="IPR036259">
    <property type="entry name" value="MFS_trans_sf"/>
</dbReference>
<dbReference type="PROSITE" id="PS50850">
    <property type="entry name" value="MFS"/>
    <property type="match status" value="1"/>
</dbReference>
<dbReference type="Pfam" id="PF00083">
    <property type="entry name" value="Sugar_tr"/>
    <property type="match status" value="1"/>
</dbReference>
<accession>A0A9P0L992</accession>
<comment type="caution">
    <text evidence="9">The sequence shown here is derived from an EMBL/GenBank/DDBJ whole genome shotgun (WGS) entry which is preliminary data.</text>
</comment>
<feature type="transmembrane region" description="Helical" evidence="7">
    <location>
        <begin position="243"/>
        <end position="266"/>
    </location>
</feature>
<feature type="transmembrane region" description="Helical" evidence="7">
    <location>
        <begin position="115"/>
        <end position="137"/>
    </location>
</feature>
<dbReference type="PANTHER" id="PTHR23511:SF38">
    <property type="entry name" value="SYNAPTIC VESICLE 2-RELATED PROTEIN-LIKE PROTEIN"/>
    <property type="match status" value="1"/>
</dbReference>
<dbReference type="Proteomes" id="UP001152888">
    <property type="component" value="Unassembled WGS sequence"/>
</dbReference>
<feature type="transmembrane region" description="Helical" evidence="7">
    <location>
        <begin position="282"/>
        <end position="302"/>
    </location>
</feature>
<comment type="similarity">
    <text evidence="2">Belongs to the major facilitator superfamily.</text>
</comment>
<keyword evidence="6 7" id="KW-0472">Membrane</keyword>
<evidence type="ECO:0000256" key="6">
    <source>
        <dbReference type="ARBA" id="ARBA00023136"/>
    </source>
</evidence>
<dbReference type="FunFam" id="1.20.1250.20:FF:000232">
    <property type="entry name" value="Organic cation/carnitine transporter 7"/>
    <property type="match status" value="1"/>
</dbReference>
<reference evidence="9" key="1">
    <citation type="submission" date="2022-03" db="EMBL/GenBank/DDBJ databases">
        <authorList>
            <person name="Sayadi A."/>
        </authorList>
    </citation>
    <scope>NUCLEOTIDE SEQUENCE</scope>
</reference>
<organism evidence="9 10">
    <name type="scientific">Acanthoscelides obtectus</name>
    <name type="common">Bean weevil</name>
    <name type="synonym">Bruchus obtectus</name>
    <dbReference type="NCBI Taxonomy" id="200917"/>
    <lineage>
        <taxon>Eukaryota</taxon>
        <taxon>Metazoa</taxon>
        <taxon>Ecdysozoa</taxon>
        <taxon>Arthropoda</taxon>
        <taxon>Hexapoda</taxon>
        <taxon>Insecta</taxon>
        <taxon>Pterygota</taxon>
        <taxon>Neoptera</taxon>
        <taxon>Endopterygota</taxon>
        <taxon>Coleoptera</taxon>
        <taxon>Polyphaga</taxon>
        <taxon>Cucujiformia</taxon>
        <taxon>Chrysomeloidea</taxon>
        <taxon>Chrysomelidae</taxon>
        <taxon>Bruchinae</taxon>
        <taxon>Bruchini</taxon>
        <taxon>Acanthoscelides</taxon>
    </lineage>
</organism>
<dbReference type="OrthoDB" id="3936150at2759"/>
<evidence type="ECO:0000256" key="5">
    <source>
        <dbReference type="ARBA" id="ARBA00022989"/>
    </source>
</evidence>
<feature type="transmembrane region" description="Helical" evidence="7">
    <location>
        <begin position="184"/>
        <end position="208"/>
    </location>
</feature>
<evidence type="ECO:0000256" key="4">
    <source>
        <dbReference type="ARBA" id="ARBA00022692"/>
    </source>
</evidence>
<feature type="transmembrane region" description="Helical" evidence="7">
    <location>
        <begin position="553"/>
        <end position="575"/>
    </location>
</feature>